<gene>
    <name evidence="2" type="ORF">IAB76_00095</name>
</gene>
<dbReference type="InterPro" id="IPR004919">
    <property type="entry name" value="GmrSD_N"/>
</dbReference>
<dbReference type="InterPro" id="IPR011089">
    <property type="entry name" value="GmrSD_C"/>
</dbReference>
<organism evidence="2 3">
    <name type="scientific">Candidatus Cryptobacteroides avistercoris</name>
    <dbReference type="NCBI Taxonomy" id="2840758"/>
    <lineage>
        <taxon>Bacteria</taxon>
        <taxon>Pseudomonadati</taxon>
        <taxon>Bacteroidota</taxon>
        <taxon>Bacteroidia</taxon>
        <taxon>Bacteroidales</taxon>
        <taxon>Candidatus Cryptobacteroides</taxon>
    </lineage>
</organism>
<evidence type="ECO:0000259" key="1">
    <source>
        <dbReference type="PROSITE" id="PS50042"/>
    </source>
</evidence>
<proteinExistence type="predicted"/>
<dbReference type="PANTHER" id="PTHR35149:SF1">
    <property type="entry name" value="DUF5655 DOMAIN-CONTAINING PROTEIN"/>
    <property type="match status" value="1"/>
</dbReference>
<sequence length="625" mass="73642">MEPILSISEIFNSYLKDDEYMVIPSYQRGYEWDADDIRILLDDIAKFATAGLDNDKFYCLQHITLIKKNDKDGHTFYNIVDGQQRITTLAIILSFYGKGQMFGDKLRYEVRTETGKFLKDYIFTRKYWRGNYSEKPRHKDEYYIMQAADIVRKWESETPKQKDFALEDFIDALLAKVKIIVNDVSGNEETVFANINGVKAELDGADLLRAVQITRSAEEKYETSDSDTHKENKENKENKVNEYRVKMGMELDSINLWCNFPEVRKYLELFLPENAFEKSGFFVKDHPIDYLYRMMYEIHSDKTAKFEFRFFEYGLNKNSKNNDDNWEMYEELKNIYSSLYDWYGDNEIYHYTAYLFSQHKQSLNFKTIYEKWDNLGSKQEFARYLKNMIVEMLLRRFNDEDNGSGNSQSDAHVQEYKTDLLKEISDIQHNWYGDPMSSTILILSDVILCTRKNSLNRLPIDRFRRNSEDIEHIGCRTPNEEDCADTIKWRAYIEEIEKSGIDIEKDTIKRWKASLESSSDTQKQIDKIVSELNAYGLNSLGNLVLLDQSVNRSYRNASFHKKKMIILSHYFGNTEEIKGKSEKNIKPIRPYTLKVFSSEEDNKWTLEDIKRTAEALSGTIKKFIA</sequence>
<dbReference type="AlphaFoldDB" id="A0A9D9IXW4"/>
<feature type="domain" description="Cyclic nucleotide-binding" evidence="1">
    <location>
        <begin position="66"/>
        <end position="104"/>
    </location>
</feature>
<evidence type="ECO:0000313" key="3">
    <source>
        <dbReference type="Proteomes" id="UP000823769"/>
    </source>
</evidence>
<protein>
    <submittedName>
        <fullName evidence="2">DUF262 domain-containing protein</fullName>
    </submittedName>
</protein>
<accession>A0A9D9IXW4</accession>
<dbReference type="EMBL" id="JADILW010000003">
    <property type="protein sequence ID" value="MBO8479503.1"/>
    <property type="molecule type" value="Genomic_DNA"/>
</dbReference>
<reference evidence="2" key="1">
    <citation type="submission" date="2020-10" db="EMBL/GenBank/DDBJ databases">
        <authorList>
            <person name="Gilroy R."/>
        </authorList>
    </citation>
    <scope>NUCLEOTIDE SEQUENCE</scope>
    <source>
        <strain evidence="2">B3-1481</strain>
    </source>
</reference>
<dbReference type="Pfam" id="PF03235">
    <property type="entry name" value="GmrSD_N"/>
    <property type="match status" value="1"/>
</dbReference>
<dbReference type="PROSITE" id="PS50042">
    <property type="entry name" value="CNMP_BINDING_3"/>
    <property type="match status" value="1"/>
</dbReference>
<evidence type="ECO:0000313" key="2">
    <source>
        <dbReference type="EMBL" id="MBO8479503.1"/>
    </source>
</evidence>
<reference evidence="2" key="2">
    <citation type="journal article" date="2021" name="PeerJ">
        <title>Extensive microbial diversity within the chicken gut microbiome revealed by metagenomics and culture.</title>
        <authorList>
            <person name="Gilroy R."/>
            <person name="Ravi A."/>
            <person name="Getino M."/>
            <person name="Pursley I."/>
            <person name="Horton D.L."/>
            <person name="Alikhan N.F."/>
            <person name="Baker D."/>
            <person name="Gharbi K."/>
            <person name="Hall N."/>
            <person name="Watson M."/>
            <person name="Adriaenssens E.M."/>
            <person name="Foster-Nyarko E."/>
            <person name="Jarju S."/>
            <person name="Secka A."/>
            <person name="Antonio M."/>
            <person name="Oren A."/>
            <person name="Chaudhuri R.R."/>
            <person name="La Ragione R."/>
            <person name="Hildebrand F."/>
            <person name="Pallen M.J."/>
        </authorList>
    </citation>
    <scope>NUCLEOTIDE SEQUENCE</scope>
    <source>
        <strain evidence="2">B3-1481</strain>
    </source>
</reference>
<dbReference type="Pfam" id="PF07510">
    <property type="entry name" value="GmrSD_C"/>
    <property type="match status" value="1"/>
</dbReference>
<dbReference type="PANTHER" id="PTHR35149">
    <property type="entry name" value="SLL5132 PROTEIN"/>
    <property type="match status" value="1"/>
</dbReference>
<dbReference type="Proteomes" id="UP000823769">
    <property type="component" value="Unassembled WGS sequence"/>
</dbReference>
<name>A0A9D9IXW4_9BACT</name>
<comment type="caution">
    <text evidence="2">The sequence shown here is derived from an EMBL/GenBank/DDBJ whole genome shotgun (WGS) entry which is preliminary data.</text>
</comment>
<dbReference type="InterPro" id="IPR000595">
    <property type="entry name" value="cNMP-bd_dom"/>
</dbReference>